<keyword evidence="3" id="KW-1185">Reference proteome</keyword>
<dbReference type="OMA" id="QANCVID"/>
<name>A0A834Z670_TETSI</name>
<dbReference type="Pfam" id="PF02458">
    <property type="entry name" value="Transferase"/>
    <property type="match status" value="1"/>
</dbReference>
<evidence type="ECO:0000313" key="3">
    <source>
        <dbReference type="Proteomes" id="UP000655225"/>
    </source>
</evidence>
<organism evidence="2 3">
    <name type="scientific">Tetracentron sinense</name>
    <name type="common">Spur-leaf</name>
    <dbReference type="NCBI Taxonomy" id="13715"/>
    <lineage>
        <taxon>Eukaryota</taxon>
        <taxon>Viridiplantae</taxon>
        <taxon>Streptophyta</taxon>
        <taxon>Embryophyta</taxon>
        <taxon>Tracheophyta</taxon>
        <taxon>Spermatophyta</taxon>
        <taxon>Magnoliopsida</taxon>
        <taxon>Trochodendrales</taxon>
        <taxon>Trochodendraceae</taxon>
        <taxon>Tetracentron</taxon>
    </lineage>
</organism>
<dbReference type="AlphaFoldDB" id="A0A834Z670"/>
<comment type="caution">
    <text evidence="2">The sequence shown here is derived from an EMBL/GenBank/DDBJ whole genome shotgun (WGS) entry which is preliminary data.</text>
</comment>
<dbReference type="PANTHER" id="PTHR31642">
    <property type="entry name" value="TRICHOTHECENE 3-O-ACETYLTRANSFERASE"/>
    <property type="match status" value="1"/>
</dbReference>
<dbReference type="Proteomes" id="UP000655225">
    <property type="component" value="Unassembled WGS sequence"/>
</dbReference>
<dbReference type="OrthoDB" id="671439at2759"/>
<dbReference type="EMBL" id="JABCRI010000008">
    <property type="protein sequence ID" value="KAF8402279.1"/>
    <property type="molecule type" value="Genomic_DNA"/>
</dbReference>
<dbReference type="PANTHER" id="PTHR31642:SF189">
    <property type="entry name" value="ACYLTRANSFERASE GLAUCE"/>
    <property type="match status" value="1"/>
</dbReference>
<dbReference type="InterPro" id="IPR023213">
    <property type="entry name" value="CAT-like_dom_sf"/>
</dbReference>
<gene>
    <name evidence="2" type="ORF">HHK36_013231</name>
</gene>
<protein>
    <submittedName>
        <fullName evidence="2">Uncharacterized protein</fullName>
    </submittedName>
</protein>
<sequence length="114" mass="12921">MGIPSLIDDMKVTLQRSSLLLPLEETEKRSMFLSIIDQVLNFNVDTVQFFAANPNFPPETIVDKLETSLRRVLVPYDFLAGRLRYNPQQDRLEIDCNCAGAGFAVAASERSWQI</sequence>
<dbReference type="Gene3D" id="3.30.559.10">
    <property type="entry name" value="Chloramphenicol acetyltransferase-like domain"/>
    <property type="match status" value="1"/>
</dbReference>
<dbReference type="InterPro" id="IPR050317">
    <property type="entry name" value="Plant_Fungal_Acyltransferase"/>
</dbReference>
<evidence type="ECO:0000256" key="1">
    <source>
        <dbReference type="ARBA" id="ARBA00009861"/>
    </source>
</evidence>
<comment type="similarity">
    <text evidence="1">Belongs to the plant acyltransferase family.</text>
</comment>
<evidence type="ECO:0000313" key="2">
    <source>
        <dbReference type="EMBL" id="KAF8402279.1"/>
    </source>
</evidence>
<proteinExistence type="inferred from homology"/>
<dbReference type="GO" id="GO:0016747">
    <property type="term" value="F:acyltransferase activity, transferring groups other than amino-acyl groups"/>
    <property type="evidence" value="ECO:0007669"/>
    <property type="project" value="TreeGrafter"/>
</dbReference>
<reference evidence="2 3" key="1">
    <citation type="submission" date="2020-04" db="EMBL/GenBank/DDBJ databases">
        <title>Plant Genome Project.</title>
        <authorList>
            <person name="Zhang R.-G."/>
        </authorList>
    </citation>
    <scope>NUCLEOTIDE SEQUENCE [LARGE SCALE GENOMIC DNA]</scope>
    <source>
        <strain evidence="2">YNK0</strain>
        <tissue evidence="2">Leaf</tissue>
    </source>
</reference>
<accession>A0A834Z670</accession>